<reference evidence="1 2" key="1">
    <citation type="journal article" date="2019" name="Nat. Ecol. Evol.">
        <title>Megaphylogeny resolves global patterns of mushroom evolution.</title>
        <authorList>
            <person name="Varga T."/>
            <person name="Krizsan K."/>
            <person name="Foldi C."/>
            <person name="Dima B."/>
            <person name="Sanchez-Garcia M."/>
            <person name="Sanchez-Ramirez S."/>
            <person name="Szollosi G.J."/>
            <person name="Szarkandi J.G."/>
            <person name="Papp V."/>
            <person name="Albert L."/>
            <person name="Andreopoulos W."/>
            <person name="Angelini C."/>
            <person name="Antonin V."/>
            <person name="Barry K.W."/>
            <person name="Bougher N.L."/>
            <person name="Buchanan P."/>
            <person name="Buyck B."/>
            <person name="Bense V."/>
            <person name="Catcheside P."/>
            <person name="Chovatia M."/>
            <person name="Cooper J."/>
            <person name="Damon W."/>
            <person name="Desjardin D."/>
            <person name="Finy P."/>
            <person name="Geml J."/>
            <person name="Haridas S."/>
            <person name="Hughes K."/>
            <person name="Justo A."/>
            <person name="Karasinski D."/>
            <person name="Kautmanova I."/>
            <person name="Kiss B."/>
            <person name="Kocsube S."/>
            <person name="Kotiranta H."/>
            <person name="LaButti K.M."/>
            <person name="Lechner B.E."/>
            <person name="Liimatainen K."/>
            <person name="Lipzen A."/>
            <person name="Lukacs Z."/>
            <person name="Mihaltcheva S."/>
            <person name="Morgado L.N."/>
            <person name="Niskanen T."/>
            <person name="Noordeloos M.E."/>
            <person name="Ohm R.A."/>
            <person name="Ortiz-Santana B."/>
            <person name="Ovrebo C."/>
            <person name="Racz N."/>
            <person name="Riley R."/>
            <person name="Savchenko A."/>
            <person name="Shiryaev A."/>
            <person name="Soop K."/>
            <person name="Spirin V."/>
            <person name="Szebenyi C."/>
            <person name="Tomsovsky M."/>
            <person name="Tulloss R.E."/>
            <person name="Uehling J."/>
            <person name="Grigoriev I.V."/>
            <person name="Vagvolgyi C."/>
            <person name="Papp T."/>
            <person name="Martin F.M."/>
            <person name="Miettinen O."/>
            <person name="Hibbett D.S."/>
            <person name="Nagy L.G."/>
        </authorList>
    </citation>
    <scope>NUCLEOTIDE SEQUENCE [LARGE SCALE GENOMIC DNA]</scope>
    <source>
        <strain evidence="1 2">NL-1719</strain>
    </source>
</reference>
<sequence length="340" mass="38215">MDLDRLRLPQAEQNPDIVLQFISCSLPAKAKARPIRESWPLIQRDLTSVSKIAKFLMIRDSGRVELSTFRFRQSCLVDRSSNPSKNVLSAKISSAVITTPRVPLHEVETRYQLAGILVLRFITLCCAGLEFSPHKRKGNLELFLQSEPFIAIYTYRIRDHGGKGIIPPSSAPPCPQCEEDVPDTRIDIEKGIHDAIVIRFGRVATYLPVLTRLPSWTLSSEDVKRSTEDFSDSFQGFDISTVVTLAFYCLVRRGYKMDAHMVKQNAILAKIVHGRDCIGLNVLPLLVTRAMDKSLSARDSKKTTIPVYVFVHSLEANNPTFKWAVFPTGSKKLRTVGTKE</sequence>
<protein>
    <submittedName>
        <fullName evidence="1">Uncharacterized protein</fullName>
    </submittedName>
</protein>
<dbReference type="EMBL" id="ML208458">
    <property type="protein sequence ID" value="TFK64866.1"/>
    <property type="molecule type" value="Genomic_DNA"/>
</dbReference>
<name>A0ACD3AGR1_9AGAR</name>
<gene>
    <name evidence="1" type="ORF">BDN72DRAFT_861069</name>
</gene>
<organism evidence="1 2">
    <name type="scientific">Pluteus cervinus</name>
    <dbReference type="NCBI Taxonomy" id="181527"/>
    <lineage>
        <taxon>Eukaryota</taxon>
        <taxon>Fungi</taxon>
        <taxon>Dikarya</taxon>
        <taxon>Basidiomycota</taxon>
        <taxon>Agaricomycotina</taxon>
        <taxon>Agaricomycetes</taxon>
        <taxon>Agaricomycetidae</taxon>
        <taxon>Agaricales</taxon>
        <taxon>Pluteineae</taxon>
        <taxon>Pluteaceae</taxon>
        <taxon>Pluteus</taxon>
    </lineage>
</organism>
<evidence type="ECO:0000313" key="1">
    <source>
        <dbReference type="EMBL" id="TFK64866.1"/>
    </source>
</evidence>
<evidence type="ECO:0000313" key="2">
    <source>
        <dbReference type="Proteomes" id="UP000308600"/>
    </source>
</evidence>
<accession>A0ACD3AGR1</accession>
<proteinExistence type="predicted"/>
<keyword evidence="2" id="KW-1185">Reference proteome</keyword>
<dbReference type="Proteomes" id="UP000308600">
    <property type="component" value="Unassembled WGS sequence"/>
</dbReference>